<protein>
    <recommendedName>
        <fullName evidence="4 5">Small ribosomal subunit protein uS11</fullName>
    </recommendedName>
</protein>
<sequence>MGKKKIIAQSEQDVLREEQELSAAQKKAVLGSDKIRSRRVEKARAFIQSSYNNTILTLTTMDGDVLAWASSGGLGFKGPKKATPFAASKVVEAVLEKVKKLGVREVVVFVKGIGSGREAAIRALGSHGLEISAIKDITPIPHNGCRPRKVRRV</sequence>
<evidence type="ECO:0000256" key="5">
    <source>
        <dbReference type="HAMAP-Rule" id="MF_01310"/>
    </source>
</evidence>
<dbReference type="HAMAP" id="MF_01310">
    <property type="entry name" value="Ribosomal_uS11"/>
    <property type="match status" value="1"/>
</dbReference>
<dbReference type="PANTHER" id="PTHR11759">
    <property type="entry name" value="40S RIBOSOMAL PROTEIN S14/30S RIBOSOMAL PROTEIN S11"/>
    <property type="match status" value="1"/>
</dbReference>
<keyword evidence="5" id="KW-0694">RNA-binding</keyword>
<evidence type="ECO:0000313" key="7">
    <source>
        <dbReference type="EMBL" id="PIQ75069.1"/>
    </source>
</evidence>
<dbReference type="GO" id="GO:0019843">
    <property type="term" value="F:rRNA binding"/>
    <property type="evidence" value="ECO:0007669"/>
    <property type="project" value="UniProtKB-UniRule"/>
</dbReference>
<name>A0A2H0KSE4_9BACT</name>
<dbReference type="InterPro" id="IPR018102">
    <property type="entry name" value="Ribosomal_uS11_CS"/>
</dbReference>
<reference evidence="7 8" key="1">
    <citation type="submission" date="2017-09" db="EMBL/GenBank/DDBJ databases">
        <title>Depth-based differentiation of microbial function through sediment-hosted aquifers and enrichment of novel symbionts in the deep terrestrial subsurface.</title>
        <authorList>
            <person name="Probst A.J."/>
            <person name="Ladd B."/>
            <person name="Jarett J.K."/>
            <person name="Geller-Mcgrath D.E."/>
            <person name="Sieber C.M."/>
            <person name="Emerson J.B."/>
            <person name="Anantharaman K."/>
            <person name="Thomas B.C."/>
            <person name="Malmstrom R."/>
            <person name="Stieglmeier M."/>
            <person name="Klingl A."/>
            <person name="Woyke T."/>
            <person name="Ryan C.M."/>
            <person name="Banfield J.F."/>
        </authorList>
    </citation>
    <scope>NUCLEOTIDE SEQUENCE [LARGE SCALE GENOMIC DNA]</scope>
    <source>
        <strain evidence="7">CG11_big_fil_rev_8_21_14_0_20_40_15</strain>
    </source>
</reference>
<accession>A0A2H0KSE4</accession>
<keyword evidence="3 5" id="KW-0687">Ribonucleoprotein</keyword>
<gene>
    <name evidence="5" type="primary">rpsK</name>
    <name evidence="7" type="ORF">COV84_03175</name>
</gene>
<dbReference type="Pfam" id="PF00411">
    <property type="entry name" value="Ribosomal_S11"/>
    <property type="match status" value="1"/>
</dbReference>
<dbReference type="SUPFAM" id="SSF53137">
    <property type="entry name" value="Translational machinery components"/>
    <property type="match status" value="1"/>
</dbReference>
<evidence type="ECO:0000256" key="4">
    <source>
        <dbReference type="ARBA" id="ARBA00035160"/>
    </source>
</evidence>
<comment type="caution">
    <text evidence="7">The sequence shown here is derived from an EMBL/GenBank/DDBJ whole genome shotgun (WGS) entry which is preliminary data.</text>
</comment>
<dbReference type="Gene3D" id="3.30.420.80">
    <property type="entry name" value="Ribosomal protein S11"/>
    <property type="match status" value="1"/>
</dbReference>
<comment type="subunit">
    <text evidence="5">Part of the 30S ribosomal subunit. Interacts with proteins S7 and S18. Binds to IF-3.</text>
</comment>
<dbReference type="EMBL" id="PCVO01000048">
    <property type="protein sequence ID" value="PIQ75069.1"/>
    <property type="molecule type" value="Genomic_DNA"/>
</dbReference>
<evidence type="ECO:0000256" key="1">
    <source>
        <dbReference type="ARBA" id="ARBA00006194"/>
    </source>
</evidence>
<dbReference type="GO" id="GO:0006412">
    <property type="term" value="P:translation"/>
    <property type="evidence" value="ECO:0007669"/>
    <property type="project" value="UniProtKB-UniRule"/>
</dbReference>
<evidence type="ECO:0000313" key="8">
    <source>
        <dbReference type="Proteomes" id="UP000229317"/>
    </source>
</evidence>
<dbReference type="GO" id="GO:0003735">
    <property type="term" value="F:structural constituent of ribosome"/>
    <property type="evidence" value="ECO:0007669"/>
    <property type="project" value="InterPro"/>
</dbReference>
<keyword evidence="5" id="KW-0699">rRNA-binding</keyword>
<comment type="function">
    <text evidence="5">Located on the platform of the 30S subunit, it bridges several disparate RNA helices of the 16S rRNA. Forms part of the Shine-Dalgarno cleft in the 70S ribosome.</text>
</comment>
<dbReference type="NCBIfam" id="NF003698">
    <property type="entry name" value="PRK05309.1"/>
    <property type="match status" value="1"/>
</dbReference>
<evidence type="ECO:0000256" key="6">
    <source>
        <dbReference type="RuleBase" id="RU003629"/>
    </source>
</evidence>
<dbReference type="InterPro" id="IPR036967">
    <property type="entry name" value="Ribosomal_uS11_sf"/>
</dbReference>
<dbReference type="GO" id="GO:0005840">
    <property type="term" value="C:ribosome"/>
    <property type="evidence" value="ECO:0007669"/>
    <property type="project" value="UniProtKB-KW"/>
</dbReference>
<evidence type="ECO:0000256" key="2">
    <source>
        <dbReference type="ARBA" id="ARBA00022980"/>
    </source>
</evidence>
<dbReference type="InterPro" id="IPR001971">
    <property type="entry name" value="Ribosomal_uS11"/>
</dbReference>
<dbReference type="PROSITE" id="PS00054">
    <property type="entry name" value="RIBOSOMAL_S11"/>
    <property type="match status" value="1"/>
</dbReference>
<evidence type="ECO:0000256" key="3">
    <source>
        <dbReference type="ARBA" id="ARBA00023274"/>
    </source>
</evidence>
<keyword evidence="2 5" id="KW-0689">Ribosomal protein</keyword>
<dbReference type="AlphaFoldDB" id="A0A2H0KSE4"/>
<comment type="similarity">
    <text evidence="1 5 6">Belongs to the universal ribosomal protein uS11 family.</text>
</comment>
<organism evidence="7 8">
    <name type="scientific">Candidatus Portnoybacteria bacterium CG11_big_fil_rev_8_21_14_0_20_40_15</name>
    <dbReference type="NCBI Taxonomy" id="1974817"/>
    <lineage>
        <taxon>Bacteria</taxon>
        <taxon>Candidatus Portnoyibacteriota</taxon>
    </lineage>
</organism>
<dbReference type="Proteomes" id="UP000229317">
    <property type="component" value="Unassembled WGS sequence"/>
</dbReference>
<proteinExistence type="inferred from homology"/>
<dbReference type="GO" id="GO:1990904">
    <property type="term" value="C:ribonucleoprotein complex"/>
    <property type="evidence" value="ECO:0007669"/>
    <property type="project" value="UniProtKB-KW"/>
</dbReference>